<dbReference type="PANTHER" id="PTHR46847">
    <property type="entry name" value="D-ALLOSE-BINDING PERIPLASMIC PROTEIN-RELATED"/>
    <property type="match status" value="1"/>
</dbReference>
<dbReference type="Proteomes" id="UP000683139">
    <property type="component" value="Unassembled WGS sequence"/>
</dbReference>
<name>A0A920D194_9BACL</name>
<organism evidence="5 6">
    <name type="scientific">Paenibacillus montaniterrae</name>
    <dbReference type="NCBI Taxonomy" id="429341"/>
    <lineage>
        <taxon>Bacteria</taxon>
        <taxon>Bacillati</taxon>
        <taxon>Bacillota</taxon>
        <taxon>Bacilli</taxon>
        <taxon>Bacillales</taxon>
        <taxon>Paenibacillaceae</taxon>
        <taxon>Paenibacillus</taxon>
    </lineage>
</organism>
<keyword evidence="3" id="KW-0732">Signal</keyword>
<dbReference type="Pfam" id="PF13407">
    <property type="entry name" value="Peripla_BP_4"/>
    <property type="match status" value="1"/>
</dbReference>
<proteinExistence type="inferred from homology"/>
<reference evidence="5" key="1">
    <citation type="submission" date="2021-03" db="EMBL/GenBank/DDBJ databases">
        <title>Antimicrobial resistance genes in bacteria isolated from Japanese honey, and their potential for conferring macrolide and lincosamide resistance in the American foulbrood pathogen Paenibacillus larvae.</title>
        <authorList>
            <person name="Okamoto M."/>
            <person name="Kumagai M."/>
            <person name="Kanamori H."/>
            <person name="Takamatsu D."/>
        </authorList>
    </citation>
    <scope>NUCLEOTIDE SEQUENCE</scope>
    <source>
        <strain evidence="5">J40TS1</strain>
    </source>
</reference>
<dbReference type="GO" id="GO:0030313">
    <property type="term" value="C:cell envelope"/>
    <property type="evidence" value="ECO:0007669"/>
    <property type="project" value="UniProtKB-SubCell"/>
</dbReference>
<evidence type="ECO:0000313" key="5">
    <source>
        <dbReference type="EMBL" id="GIP18729.1"/>
    </source>
</evidence>
<evidence type="ECO:0000313" key="6">
    <source>
        <dbReference type="Proteomes" id="UP000683139"/>
    </source>
</evidence>
<dbReference type="SUPFAM" id="SSF53822">
    <property type="entry name" value="Periplasmic binding protein-like I"/>
    <property type="match status" value="1"/>
</dbReference>
<dbReference type="RefSeq" id="WP_213519386.1">
    <property type="nucleotide sequence ID" value="NZ_BOSE01000010.1"/>
</dbReference>
<dbReference type="AlphaFoldDB" id="A0A920D194"/>
<dbReference type="InterPro" id="IPR028082">
    <property type="entry name" value="Peripla_BP_I"/>
</dbReference>
<protein>
    <recommendedName>
        <fullName evidence="4">Periplasmic binding protein domain-containing protein</fullName>
    </recommendedName>
</protein>
<comment type="subcellular location">
    <subcellularLocation>
        <location evidence="1">Cell envelope</location>
    </subcellularLocation>
</comment>
<dbReference type="PANTHER" id="PTHR46847:SF1">
    <property type="entry name" value="D-ALLOSE-BINDING PERIPLASMIC PROTEIN-RELATED"/>
    <property type="match status" value="1"/>
</dbReference>
<evidence type="ECO:0000256" key="2">
    <source>
        <dbReference type="ARBA" id="ARBA00007639"/>
    </source>
</evidence>
<sequence length="321" mass="35095">MFKRIISVALSLIVLGSLIVFIASALRINASLSDMKLQPSPNAAHKRVILIAPELDTPYWKLLEQGARQQAEQYGYLLQYTGPGRHDAAEQQRYLQKAISSRPDAIIMQGLSAHEELIAEAKQKNITVVTVDTDAPQSKRIAYVGTDNAAAGKQLAELMLERIDSVSEIGVIIGSQEAQNQLARLQAFQDTVAELSEASIVDIRLSNISRLQAARMTVAMLEQHPSIDVIVGLSGLDAVGIVDGLDALDKQHVAVLGFDNLSNTEALIAEGRIIGSIVQQPEIIGKQAIEVLYRYYNGGDYEVEDYVSTTVLTDFRLEDKP</sequence>
<feature type="domain" description="Periplasmic binding protein" evidence="4">
    <location>
        <begin position="50"/>
        <end position="298"/>
    </location>
</feature>
<accession>A0A920D194</accession>
<dbReference type="EMBL" id="BOSE01000010">
    <property type="protein sequence ID" value="GIP18729.1"/>
    <property type="molecule type" value="Genomic_DNA"/>
</dbReference>
<dbReference type="Gene3D" id="3.40.50.2300">
    <property type="match status" value="2"/>
</dbReference>
<evidence type="ECO:0000259" key="4">
    <source>
        <dbReference type="Pfam" id="PF13407"/>
    </source>
</evidence>
<dbReference type="GO" id="GO:0030246">
    <property type="term" value="F:carbohydrate binding"/>
    <property type="evidence" value="ECO:0007669"/>
    <property type="project" value="UniProtKB-ARBA"/>
</dbReference>
<dbReference type="InterPro" id="IPR025997">
    <property type="entry name" value="SBP_2_dom"/>
</dbReference>
<keyword evidence="6" id="KW-1185">Reference proteome</keyword>
<comment type="caution">
    <text evidence="5">The sequence shown here is derived from an EMBL/GenBank/DDBJ whole genome shotgun (WGS) entry which is preliminary data.</text>
</comment>
<comment type="similarity">
    <text evidence="2">Belongs to the bacterial solute-binding protein 2 family.</text>
</comment>
<gene>
    <name evidence="5" type="ORF">J40TS1_43710</name>
</gene>
<evidence type="ECO:0000256" key="3">
    <source>
        <dbReference type="ARBA" id="ARBA00022729"/>
    </source>
</evidence>
<evidence type="ECO:0000256" key="1">
    <source>
        <dbReference type="ARBA" id="ARBA00004196"/>
    </source>
</evidence>